<dbReference type="EMBL" id="CM016557">
    <property type="protein sequence ID" value="TKW10174.1"/>
    <property type="molecule type" value="Genomic_DNA"/>
</dbReference>
<feature type="compositionally biased region" description="Low complexity" evidence="1">
    <location>
        <begin position="123"/>
        <end position="133"/>
    </location>
</feature>
<dbReference type="AlphaFoldDB" id="A0A4U6U7F0"/>
<evidence type="ECO:0000313" key="2">
    <source>
        <dbReference type="EMBL" id="TKW10174.1"/>
    </source>
</evidence>
<sequence length="237" mass="26343">MARTHSSPIPFYPPAFSLPDGPLGPFSFSYSLPGPIPAQRPFFFFPHPRERVLPSLLGLRPFSLHGRPRPASWASEAPAQQTPAPSAFFSSSPFSLPRGPKLQALLPPPAKTRVRDRGRRDSPAGALPAAGLGQDNTSIPSRTRARQQFLGRWQETFPPRRRAAAPSAGRGYARRRHKLLEQLLLHHPGILGTCLRLLKKEGNQRKVVLTVSGRRGDGGQKRRRFKVCRRRSWATSC</sequence>
<evidence type="ECO:0000256" key="1">
    <source>
        <dbReference type="SAM" id="MobiDB-lite"/>
    </source>
</evidence>
<protein>
    <submittedName>
        <fullName evidence="2">Uncharacterized protein</fullName>
    </submittedName>
</protein>
<organism evidence="2 3">
    <name type="scientific">Setaria viridis</name>
    <name type="common">Green bristlegrass</name>
    <name type="synonym">Setaria italica subsp. viridis</name>
    <dbReference type="NCBI Taxonomy" id="4556"/>
    <lineage>
        <taxon>Eukaryota</taxon>
        <taxon>Viridiplantae</taxon>
        <taxon>Streptophyta</taxon>
        <taxon>Embryophyta</taxon>
        <taxon>Tracheophyta</taxon>
        <taxon>Spermatophyta</taxon>
        <taxon>Magnoliopsida</taxon>
        <taxon>Liliopsida</taxon>
        <taxon>Poales</taxon>
        <taxon>Poaceae</taxon>
        <taxon>PACMAD clade</taxon>
        <taxon>Panicoideae</taxon>
        <taxon>Panicodae</taxon>
        <taxon>Paniceae</taxon>
        <taxon>Cenchrinae</taxon>
        <taxon>Setaria</taxon>
    </lineage>
</organism>
<gene>
    <name evidence="2" type="ORF">SEVIR_6G145020v2</name>
</gene>
<feature type="compositionally biased region" description="Basic and acidic residues" evidence="1">
    <location>
        <begin position="113"/>
        <end position="122"/>
    </location>
</feature>
<evidence type="ECO:0000313" key="3">
    <source>
        <dbReference type="Proteomes" id="UP000298652"/>
    </source>
</evidence>
<name>A0A4U6U7F0_SETVI</name>
<reference evidence="2" key="1">
    <citation type="submission" date="2019-03" db="EMBL/GenBank/DDBJ databases">
        <title>WGS assembly of Setaria viridis.</title>
        <authorList>
            <person name="Huang P."/>
            <person name="Jenkins J."/>
            <person name="Grimwood J."/>
            <person name="Barry K."/>
            <person name="Healey A."/>
            <person name="Mamidi S."/>
            <person name="Sreedasyam A."/>
            <person name="Shu S."/>
            <person name="Feldman M."/>
            <person name="Wu J."/>
            <person name="Yu Y."/>
            <person name="Chen C."/>
            <person name="Johnson J."/>
            <person name="Rokhsar D."/>
            <person name="Baxter I."/>
            <person name="Schmutz J."/>
            <person name="Brutnell T."/>
            <person name="Kellogg E."/>
        </authorList>
    </citation>
    <scope>NUCLEOTIDE SEQUENCE [LARGE SCALE GENOMIC DNA]</scope>
</reference>
<keyword evidence="3" id="KW-1185">Reference proteome</keyword>
<accession>A0A4U6U7F0</accession>
<proteinExistence type="predicted"/>
<dbReference type="Gramene" id="TKW10174">
    <property type="protein sequence ID" value="TKW10174"/>
    <property type="gene ID" value="SEVIR_6G145020v2"/>
</dbReference>
<feature type="compositionally biased region" description="Low complexity" evidence="1">
    <location>
        <begin position="83"/>
        <end position="105"/>
    </location>
</feature>
<feature type="region of interest" description="Disordered" evidence="1">
    <location>
        <begin position="68"/>
        <end position="143"/>
    </location>
</feature>
<dbReference type="Proteomes" id="UP000298652">
    <property type="component" value="Chromosome 6"/>
</dbReference>